<sequence length="111" mass="12294">MWWKSIVHTGVLLPFLLKAVDSSSICPKPACDGYSPESWSPISLKTCKARIQCYGCMQVLTTECGGMAPRWYHKCGTCNHEWDEPEQPKCTLQSGHELEKCSQHSGASSSS</sequence>
<evidence type="ECO:0000313" key="3">
    <source>
        <dbReference type="Proteomes" id="UP000054564"/>
    </source>
</evidence>
<feature type="signal peptide" evidence="1">
    <location>
        <begin position="1"/>
        <end position="22"/>
    </location>
</feature>
<dbReference type="AlphaFoldDB" id="A0A0L0VW61"/>
<keyword evidence="3" id="KW-1185">Reference proteome</keyword>
<proteinExistence type="predicted"/>
<dbReference type="Proteomes" id="UP000054564">
    <property type="component" value="Unassembled WGS sequence"/>
</dbReference>
<accession>A0A0L0VW61</accession>
<keyword evidence="1" id="KW-0732">Signal</keyword>
<evidence type="ECO:0000313" key="2">
    <source>
        <dbReference type="EMBL" id="KNF03539.1"/>
    </source>
</evidence>
<evidence type="ECO:0000256" key="1">
    <source>
        <dbReference type="SAM" id="SignalP"/>
    </source>
</evidence>
<dbReference type="EMBL" id="AJIL01000016">
    <property type="protein sequence ID" value="KNF03539.1"/>
    <property type="molecule type" value="Genomic_DNA"/>
</dbReference>
<protein>
    <submittedName>
        <fullName evidence="2">Uncharacterized protein</fullName>
    </submittedName>
</protein>
<name>A0A0L0VW61_9BASI</name>
<gene>
    <name evidence="2" type="ORF">PSTG_03067</name>
</gene>
<reference evidence="3" key="1">
    <citation type="submission" date="2014-03" db="EMBL/GenBank/DDBJ databases">
        <title>The Genome Sequence of Puccinia striiformis f. sp. tritici PST-78.</title>
        <authorList>
            <consortium name="The Broad Institute Genome Sequencing Platform"/>
            <person name="Cuomo C."/>
            <person name="Hulbert S."/>
            <person name="Chen X."/>
            <person name="Walker B."/>
            <person name="Young S.K."/>
            <person name="Zeng Q."/>
            <person name="Gargeya S."/>
            <person name="Fitzgerald M."/>
            <person name="Haas B."/>
            <person name="Abouelleil A."/>
            <person name="Alvarado L."/>
            <person name="Arachchi H.M."/>
            <person name="Berlin A.M."/>
            <person name="Chapman S.B."/>
            <person name="Goldberg J."/>
            <person name="Griggs A."/>
            <person name="Gujja S."/>
            <person name="Hansen M."/>
            <person name="Howarth C."/>
            <person name="Imamovic A."/>
            <person name="Larimer J."/>
            <person name="McCowan C."/>
            <person name="Montmayeur A."/>
            <person name="Murphy C."/>
            <person name="Neiman D."/>
            <person name="Pearson M."/>
            <person name="Priest M."/>
            <person name="Roberts A."/>
            <person name="Saif S."/>
            <person name="Shea T."/>
            <person name="Sisk P."/>
            <person name="Sykes S."/>
            <person name="Wortman J."/>
            <person name="Nusbaum C."/>
            <person name="Birren B."/>
        </authorList>
    </citation>
    <scope>NUCLEOTIDE SEQUENCE [LARGE SCALE GENOMIC DNA]</scope>
    <source>
        <strain evidence="3">race PST-78</strain>
    </source>
</reference>
<feature type="chain" id="PRO_5005549996" evidence="1">
    <location>
        <begin position="23"/>
        <end position="111"/>
    </location>
</feature>
<organism evidence="2 3">
    <name type="scientific">Puccinia striiformis f. sp. tritici PST-78</name>
    <dbReference type="NCBI Taxonomy" id="1165861"/>
    <lineage>
        <taxon>Eukaryota</taxon>
        <taxon>Fungi</taxon>
        <taxon>Dikarya</taxon>
        <taxon>Basidiomycota</taxon>
        <taxon>Pucciniomycotina</taxon>
        <taxon>Pucciniomycetes</taxon>
        <taxon>Pucciniales</taxon>
        <taxon>Pucciniaceae</taxon>
        <taxon>Puccinia</taxon>
    </lineage>
</organism>
<comment type="caution">
    <text evidence="2">The sequence shown here is derived from an EMBL/GenBank/DDBJ whole genome shotgun (WGS) entry which is preliminary data.</text>
</comment>